<evidence type="ECO:0000313" key="2">
    <source>
        <dbReference type="EMBL" id="MCR0983282.1"/>
    </source>
</evidence>
<evidence type="ECO:0000313" key="3">
    <source>
        <dbReference type="Proteomes" id="UP001524642"/>
    </source>
</evidence>
<gene>
    <name evidence="2" type="ORF">NRP21_14595</name>
</gene>
<comment type="caution">
    <text evidence="2">The sequence shown here is derived from an EMBL/GenBank/DDBJ whole genome shotgun (WGS) entry which is preliminary data.</text>
</comment>
<keyword evidence="3" id="KW-1185">Reference proteome</keyword>
<dbReference type="Gene3D" id="2.30.30.40">
    <property type="entry name" value="SH3 Domains"/>
    <property type="match status" value="1"/>
</dbReference>
<proteinExistence type="predicted"/>
<protein>
    <submittedName>
        <fullName evidence="2">SH3 domain-containing protein</fullName>
    </submittedName>
</protein>
<organism evidence="2 3">
    <name type="scientific">Roseomonas populi</name>
    <dbReference type="NCBI Taxonomy" id="3121582"/>
    <lineage>
        <taxon>Bacteria</taxon>
        <taxon>Pseudomonadati</taxon>
        <taxon>Pseudomonadota</taxon>
        <taxon>Alphaproteobacteria</taxon>
        <taxon>Acetobacterales</taxon>
        <taxon>Roseomonadaceae</taxon>
        <taxon>Roseomonas</taxon>
    </lineage>
</organism>
<sequence>MMRKGFLLAGLLALGGCLEDAAPKPAAKADDGAMARVRTAAEERVRGVARDANTLRFRAVETYRQAMADTYAVCGQATVAGDAVYIPFVSVVSQRNGATEVEQFIGRSNIEATRVYVELVGRCFEGGGPVQRAGGTLVSAPTPPLPNGLPLLDQVQPEPPRASDLVTAAASAAPAAAGTVVMKQNGNLRASPGGGGAVLRVARTGTVMNIFGTAPGGWFQVGDAGPEGWVHSTVAARQSSGALASVQ</sequence>
<dbReference type="Proteomes" id="UP001524642">
    <property type="component" value="Unassembled WGS sequence"/>
</dbReference>
<feature type="domain" description="SH3b" evidence="1">
    <location>
        <begin position="186"/>
        <end position="232"/>
    </location>
</feature>
<dbReference type="RefSeq" id="WP_257716951.1">
    <property type="nucleotide sequence ID" value="NZ_JANJOU010000011.1"/>
</dbReference>
<dbReference type="Pfam" id="PF08239">
    <property type="entry name" value="SH3_3"/>
    <property type="match status" value="1"/>
</dbReference>
<name>A0ABT1X815_9PROT</name>
<dbReference type="InterPro" id="IPR003646">
    <property type="entry name" value="SH3-like_bac-type"/>
</dbReference>
<dbReference type="EMBL" id="JANJOU010000011">
    <property type="protein sequence ID" value="MCR0983282.1"/>
    <property type="molecule type" value="Genomic_DNA"/>
</dbReference>
<accession>A0ABT1X815</accession>
<reference evidence="2 3" key="1">
    <citation type="submission" date="2022-06" db="EMBL/GenBank/DDBJ databases">
        <title>Roseomonas CN29.</title>
        <authorList>
            <person name="Cheng Y."/>
            <person name="He X."/>
        </authorList>
    </citation>
    <scope>NUCLEOTIDE SEQUENCE [LARGE SCALE GENOMIC DNA]</scope>
    <source>
        <strain evidence="2 3">CN29</strain>
    </source>
</reference>
<evidence type="ECO:0000259" key="1">
    <source>
        <dbReference type="Pfam" id="PF08239"/>
    </source>
</evidence>
<dbReference type="PROSITE" id="PS51257">
    <property type="entry name" value="PROKAR_LIPOPROTEIN"/>
    <property type="match status" value="1"/>
</dbReference>